<evidence type="ECO:0000256" key="6">
    <source>
        <dbReference type="RuleBase" id="RU004203"/>
    </source>
</evidence>
<dbReference type="InterPro" id="IPR016050">
    <property type="entry name" value="Proteasome_bsu_CS"/>
</dbReference>
<comment type="caution">
    <text evidence="7">The sequence shown here is derived from an EMBL/GenBank/DDBJ whole genome shotgun (WGS) entry which is preliminary data.</text>
</comment>
<comment type="subcellular location">
    <subcellularLocation>
        <location evidence="6">Cytoplasm</location>
    </subcellularLocation>
    <subcellularLocation>
        <location evidence="6">Nucleus</location>
    </subcellularLocation>
</comment>
<keyword evidence="3 6" id="KW-0647">Proteasome</keyword>
<dbReference type="GO" id="GO:0051603">
    <property type="term" value="P:proteolysis involved in protein catabolic process"/>
    <property type="evidence" value="ECO:0007669"/>
    <property type="project" value="InterPro"/>
</dbReference>
<reference evidence="7 8" key="1">
    <citation type="journal article" date="2017" name="Front. Genet.">
        <title>Draft sequencing of the heterozygous diploid genome of Satsuma (Citrus unshiu Marc.) using a hybrid assembly approach.</title>
        <authorList>
            <person name="Shimizu T."/>
            <person name="Tanizawa Y."/>
            <person name="Mochizuki T."/>
            <person name="Nagasaki H."/>
            <person name="Yoshioka T."/>
            <person name="Toyoda A."/>
            <person name="Fujiyama A."/>
            <person name="Kaminuma E."/>
            <person name="Nakamura Y."/>
        </authorList>
    </citation>
    <scope>NUCLEOTIDE SEQUENCE [LARGE SCALE GENOMIC DNA]</scope>
    <source>
        <strain evidence="8">cv. Miyagawa wase</strain>
    </source>
</reference>
<evidence type="ECO:0000256" key="5">
    <source>
        <dbReference type="ARBA" id="ARBA00024953"/>
    </source>
</evidence>
<dbReference type="AlphaFoldDB" id="A0A2H5PV74"/>
<organism evidence="7 8">
    <name type="scientific">Citrus unshiu</name>
    <name type="common">Satsuma mandarin</name>
    <name type="synonym">Citrus nobilis var. unshiu</name>
    <dbReference type="NCBI Taxonomy" id="55188"/>
    <lineage>
        <taxon>Eukaryota</taxon>
        <taxon>Viridiplantae</taxon>
        <taxon>Streptophyta</taxon>
        <taxon>Embryophyta</taxon>
        <taxon>Tracheophyta</taxon>
        <taxon>Spermatophyta</taxon>
        <taxon>Magnoliopsida</taxon>
        <taxon>eudicotyledons</taxon>
        <taxon>Gunneridae</taxon>
        <taxon>Pentapetalae</taxon>
        <taxon>rosids</taxon>
        <taxon>malvids</taxon>
        <taxon>Sapindales</taxon>
        <taxon>Rutaceae</taxon>
        <taxon>Aurantioideae</taxon>
        <taxon>Citrus</taxon>
    </lineage>
</organism>
<evidence type="ECO:0000313" key="7">
    <source>
        <dbReference type="EMBL" id="GAY56256.1"/>
    </source>
</evidence>
<name>A0A2H5PV74_CITUN</name>
<dbReference type="GO" id="GO:0005839">
    <property type="term" value="C:proteasome core complex"/>
    <property type="evidence" value="ECO:0007669"/>
    <property type="project" value="InterPro"/>
</dbReference>
<keyword evidence="4 6" id="KW-0539">Nucleus</keyword>
<keyword evidence="8" id="KW-1185">Reference proteome</keyword>
<dbReference type="STRING" id="55188.A0A2H5PV74"/>
<proteinExistence type="inferred from homology"/>
<dbReference type="GO" id="GO:0005634">
    <property type="term" value="C:nucleus"/>
    <property type="evidence" value="ECO:0007669"/>
    <property type="project" value="UniProtKB-SubCell"/>
</dbReference>
<gene>
    <name evidence="7" type="ORF">CUMW_170440</name>
</gene>
<evidence type="ECO:0000313" key="8">
    <source>
        <dbReference type="Proteomes" id="UP000236630"/>
    </source>
</evidence>
<dbReference type="CDD" id="cd03757">
    <property type="entry name" value="proteasome_beta_type_1"/>
    <property type="match status" value="1"/>
</dbReference>
<dbReference type="InterPro" id="IPR001353">
    <property type="entry name" value="Proteasome_sua/b"/>
</dbReference>
<dbReference type="EMBL" id="BDQV01000135">
    <property type="protein sequence ID" value="GAY56256.1"/>
    <property type="molecule type" value="Genomic_DNA"/>
</dbReference>
<protein>
    <recommendedName>
        <fullName evidence="6">Proteasome subunit beta</fullName>
    </recommendedName>
</protein>
<evidence type="ECO:0000256" key="1">
    <source>
        <dbReference type="ARBA" id="ARBA00011517"/>
    </source>
</evidence>
<dbReference type="InterPro" id="IPR023333">
    <property type="entry name" value="Proteasome_suB-type"/>
</dbReference>
<dbReference type="PROSITE" id="PS51476">
    <property type="entry name" value="PROTEASOME_BETA_2"/>
    <property type="match status" value="1"/>
</dbReference>
<sequence>MTKQHPAWSPYDNNGGTCVAIAGADYCVTAADTRMSTGYSILSRDYSKIIKLADKCVMASSGFQADVKALQKLLAARHLIYQHQHNKQMSCPAMGQLLSNTLYYKRFFPYYSFNVLGGLDNEGKGCVYTYDAVGSYERVGYSSQGSGSTLIMPFLDNQLKSPSPLLLPAQDAVTPLSEAEAVDLVKTCFASATERDIYTASFFLFPPSLPLCDGIFGDKLEIVVLNKDGIHREYMELRKD</sequence>
<dbReference type="GO" id="GO:0005737">
    <property type="term" value="C:cytoplasm"/>
    <property type="evidence" value="ECO:0007669"/>
    <property type="project" value="UniProtKB-SubCell"/>
</dbReference>
<dbReference type="FunFam" id="3.60.20.10:FF:000040">
    <property type="entry name" value="Proteasome subunit beta"/>
    <property type="match status" value="1"/>
</dbReference>
<dbReference type="PANTHER" id="PTHR32194">
    <property type="entry name" value="METALLOPROTEASE TLDD"/>
    <property type="match status" value="1"/>
</dbReference>
<evidence type="ECO:0000256" key="4">
    <source>
        <dbReference type="ARBA" id="ARBA00023242"/>
    </source>
</evidence>
<keyword evidence="2 6" id="KW-0963">Cytoplasm</keyword>
<accession>A0A2H5PV74</accession>
<comment type="function">
    <text evidence="6">Component of the proteasome, a multicatalytic proteinase complex which is characterized by its ability to cleave peptides with Arg, Phe, Tyr, Leu, and Glu adjacent to the leaving group at neutral or slightly basic pH. The proteasome has an ATP-dependent proteolytic activity.</text>
</comment>
<dbReference type="SUPFAM" id="SSF56235">
    <property type="entry name" value="N-terminal nucleophile aminohydrolases (Ntn hydrolases)"/>
    <property type="match status" value="1"/>
</dbReference>
<comment type="subunit">
    <text evidence="6">Component of the proteasome complex.</text>
</comment>
<dbReference type="Pfam" id="PF00227">
    <property type="entry name" value="Proteasome"/>
    <property type="match status" value="1"/>
</dbReference>
<dbReference type="PANTHER" id="PTHR32194:SF2">
    <property type="entry name" value="PROTEASOME SUBUNIT BETA TYPE-1"/>
    <property type="match status" value="1"/>
</dbReference>
<dbReference type="InterPro" id="IPR029055">
    <property type="entry name" value="Ntn_hydrolases_N"/>
</dbReference>
<dbReference type="PROSITE" id="PS00854">
    <property type="entry name" value="PROTEASOME_BETA_1"/>
    <property type="match status" value="1"/>
</dbReference>
<comment type="subunit">
    <text evidence="1">Component of the 20S core complex of the 26S proteasome. The 26S proteasome is composed of a core protease (CP), known as the 20S proteasome, capped at one or both ends by the 19S regulatory particle (RP/PA700). The 20S proteasome core is composed of 28 subunits that are arranged in four stacked rings, resulting in a barrel-shaped structure. The two end rings are each formed by seven alpha subunits, and the two central rings are each formed by seven beta subunits. The catalytic chamber with the active sites is on the inside of the barrel.</text>
</comment>
<dbReference type="Proteomes" id="UP000236630">
    <property type="component" value="Unassembled WGS sequence"/>
</dbReference>
<evidence type="ECO:0000256" key="3">
    <source>
        <dbReference type="ARBA" id="ARBA00022942"/>
    </source>
</evidence>
<evidence type="ECO:0000256" key="2">
    <source>
        <dbReference type="ARBA" id="ARBA00022490"/>
    </source>
</evidence>
<dbReference type="Gene3D" id="3.60.20.10">
    <property type="entry name" value="Glutamine Phosphoribosylpyrophosphate, subunit 1, domain 1"/>
    <property type="match status" value="1"/>
</dbReference>
<comment type="function">
    <text evidence="5">Non-catalytic component of the proteasome, a multicatalytic proteinase complex which is characterized by its ability to cleave peptides with Arg, Phe, Tyr, Leu, and Glu adjacent to the leaving group at neutral or slightly basic pH. The proteasome has an ATP-dependent proteolytic activity.</text>
</comment>
<comment type="similarity">
    <text evidence="6">Belongs to the peptidase T1B family.</text>
</comment>